<gene>
    <name evidence="1" type="primary">acrB1</name>
    <name evidence="1" type="ORF">CAter282_2686</name>
</gene>
<sequence>MITIPGAAIPYPYGGKSRVISVDLDTKAMLSKGLTPTDVVNAVNAQNLILPSGTAKIGVTEFNVSMNGSPDTIAGLNNIPVLNSARPCRSTVSRC</sequence>
<dbReference type="PANTHER" id="PTHR32063">
    <property type="match status" value="1"/>
</dbReference>
<protein>
    <submittedName>
        <fullName evidence="1">Multidrug efflux pump, AcrB/AcrD/AcrF family domain protein</fullName>
    </submittedName>
</protein>
<name>A0A127PSB3_9BURK</name>
<dbReference type="AlphaFoldDB" id="A0A127PSB3"/>
<reference evidence="1 2" key="1">
    <citation type="submission" date="2015-11" db="EMBL/GenBank/DDBJ databases">
        <title>Exploring the genomic traits of fungus-feeding bacterial genus Collimonas.</title>
        <authorList>
            <person name="Song C."/>
            <person name="Schmidt R."/>
            <person name="de Jager V."/>
            <person name="Krzyzanowska D."/>
            <person name="Jongedijk E."/>
            <person name="Cankar K."/>
            <person name="Beekwilder J."/>
            <person name="van Veen A."/>
            <person name="de Boer W."/>
            <person name="van Veen J.A."/>
            <person name="Garbeva P."/>
        </authorList>
    </citation>
    <scope>NUCLEOTIDE SEQUENCE [LARGE SCALE GENOMIC DNA]</scope>
    <source>
        <strain evidence="1 2">Ter282</strain>
    </source>
</reference>
<dbReference type="PATRIC" id="fig|279058.17.peg.2928"/>
<dbReference type="Gene3D" id="3.30.2090.10">
    <property type="entry name" value="Multidrug efflux transporter AcrB TolC docking domain, DN and DC subdomains"/>
    <property type="match status" value="1"/>
</dbReference>
<keyword evidence="2" id="KW-1185">Reference proteome</keyword>
<dbReference type="Gene3D" id="3.30.70.1320">
    <property type="entry name" value="Multidrug efflux transporter AcrB pore domain like"/>
    <property type="match status" value="1"/>
</dbReference>
<organism evidence="1 2">
    <name type="scientific">Collimonas arenae</name>
    <dbReference type="NCBI Taxonomy" id="279058"/>
    <lineage>
        <taxon>Bacteria</taxon>
        <taxon>Pseudomonadati</taxon>
        <taxon>Pseudomonadota</taxon>
        <taxon>Betaproteobacteria</taxon>
        <taxon>Burkholderiales</taxon>
        <taxon>Oxalobacteraceae</taxon>
        <taxon>Collimonas</taxon>
    </lineage>
</organism>
<accession>A0A127PSB3</accession>
<dbReference type="Proteomes" id="UP000071778">
    <property type="component" value="Chromosome"/>
</dbReference>
<dbReference type="InterPro" id="IPR001036">
    <property type="entry name" value="Acrflvin-R"/>
</dbReference>
<dbReference type="PANTHER" id="PTHR32063:SF8">
    <property type="entry name" value="CATION EFFLUX PROTEIN"/>
    <property type="match status" value="1"/>
</dbReference>
<dbReference type="GO" id="GO:0042910">
    <property type="term" value="F:xenobiotic transmembrane transporter activity"/>
    <property type="evidence" value="ECO:0007669"/>
    <property type="project" value="TreeGrafter"/>
</dbReference>
<evidence type="ECO:0000313" key="1">
    <source>
        <dbReference type="EMBL" id="AMP10416.1"/>
    </source>
</evidence>
<evidence type="ECO:0000313" key="2">
    <source>
        <dbReference type="Proteomes" id="UP000071778"/>
    </source>
</evidence>
<dbReference type="InterPro" id="IPR027463">
    <property type="entry name" value="AcrB_DN_DC_subdom"/>
</dbReference>
<proteinExistence type="predicted"/>
<dbReference type="EMBL" id="CP013235">
    <property type="protein sequence ID" value="AMP10416.1"/>
    <property type="molecule type" value="Genomic_DNA"/>
</dbReference>
<dbReference type="GO" id="GO:0005886">
    <property type="term" value="C:plasma membrane"/>
    <property type="evidence" value="ECO:0007669"/>
    <property type="project" value="TreeGrafter"/>
</dbReference>
<dbReference type="SUPFAM" id="SSF82714">
    <property type="entry name" value="Multidrug efflux transporter AcrB TolC docking domain, DN and DC subdomains"/>
    <property type="match status" value="1"/>
</dbReference>